<gene>
    <name evidence="3" type="ORF">BI344_21130</name>
</gene>
<reference evidence="3 4" key="1">
    <citation type="submission" date="2016-09" db="EMBL/GenBank/DDBJ databases">
        <title>Chromobacterium muskegensis sp. nov., an insecticidal bacterium isolated from Sphagnum bogs.</title>
        <authorList>
            <person name="Sparks M.E."/>
            <person name="Blackburn M.B."/>
            <person name="Gundersen-Rindal D.E."/>
            <person name="Mitchell A."/>
            <person name="Farrar R."/>
            <person name="Kuhar D."/>
        </authorList>
    </citation>
    <scope>NUCLEOTIDE SEQUENCE [LARGE SCALE GENOMIC DNA]</scope>
    <source>
        <strain evidence="3 4">14B-1</strain>
    </source>
</reference>
<organism evidence="3 4">
    <name type="scientific">Chromobacterium sphagni</name>
    <dbReference type="NCBI Taxonomy" id="1903179"/>
    <lineage>
        <taxon>Bacteria</taxon>
        <taxon>Pseudomonadati</taxon>
        <taxon>Pseudomonadota</taxon>
        <taxon>Betaproteobacteria</taxon>
        <taxon>Neisseriales</taxon>
        <taxon>Chromobacteriaceae</taxon>
        <taxon>Chromobacterium</taxon>
    </lineage>
</organism>
<dbReference type="Pfam" id="PF03061">
    <property type="entry name" value="4HBT"/>
    <property type="match status" value="1"/>
</dbReference>
<evidence type="ECO:0000313" key="3">
    <source>
        <dbReference type="EMBL" id="OHX16726.1"/>
    </source>
</evidence>
<dbReference type="InterPro" id="IPR003736">
    <property type="entry name" value="PAAI_dom"/>
</dbReference>
<keyword evidence="1" id="KW-0378">Hydrolase</keyword>
<evidence type="ECO:0000259" key="2">
    <source>
        <dbReference type="Pfam" id="PF03061"/>
    </source>
</evidence>
<evidence type="ECO:0000313" key="4">
    <source>
        <dbReference type="Proteomes" id="UP000180280"/>
    </source>
</evidence>
<evidence type="ECO:0000256" key="1">
    <source>
        <dbReference type="ARBA" id="ARBA00022801"/>
    </source>
</evidence>
<dbReference type="PANTHER" id="PTHR43240">
    <property type="entry name" value="1,4-DIHYDROXY-2-NAPHTHOYL-COA THIOESTERASE 1"/>
    <property type="match status" value="1"/>
</dbReference>
<sequence length="171" mass="18460">MTKSSPETQRSHTFSWQDPHIGADAARGLSGLDYLLAMQEQRIPPPPVMEMMGFEFVRAAPGAVEFAFLPHESHYNPIGTVHGGVISTLLDSAMGCSVQSLLPLGKGYTTLELKVNFVRAVTLASGRMRCHGTIIHSGGRMATAEGKLLDESGKLYAHTTTTCMIFDAPAR</sequence>
<protein>
    <submittedName>
        <fullName evidence="3">Aromatic compound degradation protein PaaI</fullName>
    </submittedName>
</protein>
<dbReference type="InterPro" id="IPR006683">
    <property type="entry name" value="Thioestr_dom"/>
</dbReference>
<dbReference type="EMBL" id="MKCT01000074">
    <property type="protein sequence ID" value="OHX16726.1"/>
    <property type="molecule type" value="Genomic_DNA"/>
</dbReference>
<dbReference type="SUPFAM" id="SSF54637">
    <property type="entry name" value="Thioesterase/thiol ester dehydrase-isomerase"/>
    <property type="match status" value="1"/>
</dbReference>
<dbReference type="CDD" id="cd03443">
    <property type="entry name" value="PaaI_thioesterase"/>
    <property type="match status" value="1"/>
</dbReference>
<dbReference type="NCBIfam" id="TIGR00369">
    <property type="entry name" value="unchar_dom_1"/>
    <property type="match status" value="1"/>
</dbReference>
<proteinExistence type="predicted"/>
<dbReference type="InterPro" id="IPR029069">
    <property type="entry name" value="HotDog_dom_sf"/>
</dbReference>
<keyword evidence="4" id="KW-1185">Reference proteome</keyword>
<accession>A0ABX3C827</accession>
<dbReference type="RefSeq" id="WP_071114669.1">
    <property type="nucleotide sequence ID" value="NZ_MKCT01000074.1"/>
</dbReference>
<dbReference type="PANTHER" id="PTHR43240:SF1">
    <property type="entry name" value="BLR5584 PROTEIN"/>
    <property type="match status" value="1"/>
</dbReference>
<comment type="caution">
    <text evidence="3">The sequence shown here is derived from an EMBL/GenBank/DDBJ whole genome shotgun (WGS) entry which is preliminary data.</text>
</comment>
<feature type="domain" description="Thioesterase" evidence="2">
    <location>
        <begin position="79"/>
        <end position="155"/>
    </location>
</feature>
<name>A0ABX3C827_9NEIS</name>
<dbReference type="Proteomes" id="UP000180280">
    <property type="component" value="Unassembled WGS sequence"/>
</dbReference>
<dbReference type="Gene3D" id="3.10.129.10">
    <property type="entry name" value="Hotdog Thioesterase"/>
    <property type="match status" value="1"/>
</dbReference>